<geneLocation type="plasmid" evidence="2 3">
    <name>pG9842_140</name>
</geneLocation>
<proteinExistence type="predicted"/>
<accession>B7IZH9</accession>
<dbReference type="RefSeq" id="WP_000354067.1">
    <property type="nucleotide sequence ID" value="NC_011774.1"/>
</dbReference>
<evidence type="ECO:0000313" key="2">
    <source>
        <dbReference type="EMBL" id="ACK98795.1"/>
    </source>
</evidence>
<organism evidence="2 3">
    <name type="scientific">Bacillus cereus (strain G9842)</name>
    <dbReference type="NCBI Taxonomy" id="405531"/>
    <lineage>
        <taxon>Bacteria</taxon>
        <taxon>Bacillati</taxon>
        <taxon>Bacillota</taxon>
        <taxon>Bacilli</taxon>
        <taxon>Bacillales</taxon>
        <taxon>Bacillaceae</taxon>
        <taxon>Bacillus</taxon>
        <taxon>Bacillus cereus group</taxon>
    </lineage>
</organism>
<gene>
    <name evidence="2" type="ordered locus">BCG9842_A0106</name>
</gene>
<dbReference type="Proteomes" id="UP000006744">
    <property type="component" value="Plasmid pG9842_140"/>
</dbReference>
<protein>
    <submittedName>
        <fullName evidence="2">Uncharacterized protein</fullName>
    </submittedName>
</protein>
<dbReference type="Gene3D" id="3.30.420.10">
    <property type="entry name" value="Ribonuclease H-like superfamily/Ribonuclease H"/>
    <property type="match status" value="1"/>
</dbReference>
<keyword evidence="2" id="KW-0614">Plasmid</keyword>
<dbReference type="GO" id="GO:0003676">
    <property type="term" value="F:nucleic acid binding"/>
    <property type="evidence" value="ECO:0007669"/>
    <property type="project" value="InterPro"/>
</dbReference>
<reference evidence="2 3" key="1">
    <citation type="submission" date="2008-10" db="EMBL/GenBank/DDBJ databases">
        <title>Genome sequence of Bacillus cereus G9842.</title>
        <authorList>
            <person name="Dodson R.J."/>
            <person name="Durkin A.S."/>
            <person name="Rosovitz M.J."/>
            <person name="Rasko D.A."/>
            <person name="Hoffmaster A."/>
            <person name="Ravel J."/>
            <person name="Sutton G."/>
        </authorList>
    </citation>
    <scope>NUCLEOTIDE SEQUENCE [LARGE SCALE GENOMIC DNA]</scope>
    <source>
        <strain evidence="2 3">G9842</strain>
        <plasmid evidence="2 3">pG9842_140</plasmid>
    </source>
</reference>
<dbReference type="EMBL" id="CP001188">
    <property type="protein sequence ID" value="ACK98795.1"/>
    <property type="molecule type" value="Genomic_DNA"/>
</dbReference>
<dbReference type="InterPro" id="IPR012337">
    <property type="entry name" value="RNaseH-like_sf"/>
</dbReference>
<sequence>MDINQFKASLPIDLRVSVVLPKQNDFKADDTSNALYSTHSIDKEYENKILNYITKLNLDKASRREEIEELICKKESLFHTGKKVMQVNPFKSTYIEQKRLEQFQNFVRTANYYVFNFEIHGDSQERIKPYGLSEISLNEYDKSGKLLKGTGFNGVIHQNKDVIEYLQNKIIGIKHDKNIYNSYNEWEKRSLVNLMRYSSYKTGEDTPFSYTGGVIKHHSIIKSVFDFNDQIDNAKIVKHMNRYIPYMESGLNNMTKLGHSPKEAMQAVIKIMNANKEKYFVSYNGNKFDMQVMDAFAQNLNLKIPKGVKYLDYLNVIRTAYTDSNDLKKKMNPKYNSLLNPYDKDNLVAYQHVLGSDIQDTIQNATDYTAKLIAKSRKHILNKLESTYSPRAQRFKVHKTKMKWEDKKLNNGQILFALGDVQVYQDDNDSFKVGFDDEGHIINKSTSVTETIINAKTLYQFAGVHDMSDGDEKKLAFRFFNPKKNELSYIVRKGKNAFSELKDFIFNRFYDGENINPQKKIEIKHQSMSNHAYKNYNSFFSLDGTEESLKISNGEIVENRTNGFLGLKRMLENVKVMQEYLEGAGKSRAEKIKELIRNGYSRKRAKKEVARISTATNIIKKMDFYSLWDDHKKQYTFNESEKNAFFKMYKRLIDEKPYLIETVQKIEETFHLDTQRTVKKLNLADRKKALESINQKRNIALNKYWHLLSDRAGVPKEADVGVNEHHFIKFETEDSARNSIYDYVQRGVRDGKDRQSLIKERLMNLAKNLESQGRIDKKQSNNYTKLIMDSESPRTTSEIAIDISKLNYDKNTKEGIIPSINENTKKRSLLENKEIIKQAIQATEKIFLSFHENSMSEKTIELSKHLTKHLDIFDRERFSRLGLNNSQYLDKFVSGVKKHDFTKNITFTMDPNKAMKLFVYDNPNNKNVQKQLHYEVQANNAVEFIMPLINNKVHQIDGFNLNMHSDTGLNLNRAKKAVQEYTGETAHVMNAANNGNYEEANKRAKQIFENETENISSISRRMKLGVSSMLNDIKTVKKHEMFESKEGNNLSKEFEYINQDSSIYYLKSPRLYEEQEIVNNNFLNEKGINKGFNKKRIKTATSSKGVTEIVNLDALDKVLFGFEGNNQPIHDLYDVFNLKGEGIGFLKGKTFEHNHSEILKRNFHEFRNIMPTLDHLFYKKILVTGFSSLLEQYKDKHVYSGTMLSQDKVESLTERYEYHELENQHRCGSEFSMVRRNDGIEQKDKAIFNRNEKNNVKEINQLFTPLTNLDVPDGDIQLRKFPKHVLSIYPKIDDSISTPTPIEEENQLYGQLQLQGFVSRRDHHGIKGLMHSKYMLSDDVYKVNMNIFKSSLSNLMDFNTLLKLQDIYKEKKDTVISRNMSEKMGWGSKLEGSKHRYNTNVHYHHTLHNGMPFTKIIINNDVNTSEVYRTFLSPILSDTDFKSYYSYISGSLGESEYSRSSLQNVVEDNMKHTGKTFVDISRKIVSKAGQMTRDSAINLNAFINREFSNIQQINETMKEFGHGLKRELIDAKRGARSTGLEMINAAYKHEFNLEKLNEREYLNGKVTRFNKTSGEFSNFRHRMFDKHQNIEVSKGSLEGIKSVSELAQTLMQQKGGNTKNLINRIRNKVIDKGTGIVLQASEKANDLLDTVRNMNQEKTMRMGDALALGGITSYNIISDKKSVMHYNSSSRGDYESRKQDHVPSIEMPNESYVNQNASISIQATGSNMDKKQFSNIVEHSMREIGMSAGPTRITVNHNDNTKQLNRIWYRDKVRQNM</sequence>
<dbReference type="SUPFAM" id="SSF53098">
    <property type="entry name" value="Ribonuclease H-like"/>
    <property type="match status" value="1"/>
</dbReference>
<evidence type="ECO:0000313" key="3">
    <source>
        <dbReference type="Proteomes" id="UP000006744"/>
    </source>
</evidence>
<comment type="function">
    <text evidence="1">Involved in the transposition of the insertion sequence.</text>
</comment>
<dbReference type="KEGG" id="bcg:BCG9842_A0106"/>
<name>B7IZH9_BACC2</name>
<evidence type="ECO:0000256" key="1">
    <source>
        <dbReference type="ARBA" id="ARBA00002286"/>
    </source>
</evidence>
<dbReference type="HOGENOM" id="CLU_001138_0_0_9"/>
<dbReference type="InterPro" id="IPR036397">
    <property type="entry name" value="RNaseH_sf"/>
</dbReference>